<proteinExistence type="inferred from homology"/>
<evidence type="ECO:0000256" key="3">
    <source>
        <dbReference type="ARBA" id="ARBA00012637"/>
    </source>
</evidence>
<keyword evidence="12" id="KW-0472">Membrane</keyword>
<comment type="subcellular location">
    <subcellularLocation>
        <location evidence="1">Mitochondrion</location>
    </subcellularLocation>
</comment>
<feature type="transmembrane region" description="Helical" evidence="12">
    <location>
        <begin position="76"/>
        <end position="97"/>
    </location>
</feature>
<evidence type="ECO:0000313" key="15">
    <source>
        <dbReference type="EMBL" id="KAJ8098411.1"/>
    </source>
</evidence>
<dbReference type="EC" id="1.6.5.9" evidence="3"/>
<keyword evidence="6" id="KW-0809">Transit peptide</keyword>
<keyword evidence="4" id="KW-0285">Flavoprotein</keyword>
<evidence type="ECO:0000313" key="16">
    <source>
        <dbReference type="Proteomes" id="UP001217417"/>
    </source>
</evidence>
<dbReference type="PANTHER" id="PTHR43706">
    <property type="entry name" value="NADH DEHYDROGENASE"/>
    <property type="match status" value="1"/>
</dbReference>
<evidence type="ECO:0000256" key="4">
    <source>
        <dbReference type="ARBA" id="ARBA00022630"/>
    </source>
</evidence>
<sequence>MASVLRSARARAPAHAVTLAKVARWSAASRQAGPVSHLRLVAPSRSYATETEPVAAPIPPEAGAPKKSRLAQVGKFFWRLTYGSALIGLGYLAYGIYEDRHPVDQKPPDPSKKTLVVLGSGWGSVSLLKKIDTENYNVVVISPRNFFLFTPLLPSCTTGTIEHRSIMEPLRNILRHKTASVTFYEAECTKVDPVNRVLTLRDNSEIKGDIAETSLPFDYLVIGVGAQNTTFGIPGVQENACFLKEIADAQKIRTRIMDCIETATFKDQTDEERKRLLHMVVVGGGPTGVEFAGELQDFFEEDLRKWVPEIADDFHVSLVEALPNVLPMFSKQLISYTEKTFKDEKINIHTKTMVKKVDEKTIFAEVTKPDGTKDMIEMPYGLLVWATGNAARPVVRDLMSKIPAQAKSRRGLEVNDYLVVNGTEGIWALGDCAATKYAPTAQVATQQGQYLARLFNTMAKTQALEEDIAHLEELGHATASPDDKKALATEIEAKAKALRRTKRLMPFQYTHQGSLAYIGSDKAIADLTFGDGNNLTSSGQMTYLFWRSAYVSMCFSTRNKLLVIMDWLKVKMFGRDVSRE</sequence>
<evidence type="ECO:0000259" key="13">
    <source>
        <dbReference type="Pfam" id="PF07992"/>
    </source>
</evidence>
<comment type="catalytic activity">
    <reaction evidence="11">
        <text>a ubiquinone + NADH + H(+) = a ubiquinol + NAD(+)</text>
        <dbReference type="Rhea" id="RHEA:23152"/>
        <dbReference type="Rhea" id="RHEA-COMP:9565"/>
        <dbReference type="Rhea" id="RHEA-COMP:9566"/>
        <dbReference type="ChEBI" id="CHEBI:15378"/>
        <dbReference type="ChEBI" id="CHEBI:16389"/>
        <dbReference type="ChEBI" id="CHEBI:17976"/>
        <dbReference type="ChEBI" id="CHEBI:57540"/>
        <dbReference type="ChEBI" id="CHEBI:57945"/>
    </reaction>
</comment>
<dbReference type="Proteomes" id="UP001217417">
    <property type="component" value="Unassembled WGS sequence"/>
</dbReference>
<reference evidence="15" key="1">
    <citation type="submission" date="2023-03" db="EMBL/GenBank/DDBJ databases">
        <title>Near-Complete genome sequence of Lipomyces tetrasporous NRRL Y-64009, an oleaginous yeast capable of growing on lignocellulosic hydrolysates.</title>
        <authorList>
            <consortium name="Lawrence Berkeley National Laboratory"/>
            <person name="Jagtap S.S."/>
            <person name="Liu J.-J."/>
            <person name="Walukiewicz H.E."/>
            <person name="Pangilinan J."/>
            <person name="Lipzen A."/>
            <person name="Ahrendt S."/>
            <person name="Koriabine M."/>
            <person name="Cobaugh K."/>
            <person name="Salamov A."/>
            <person name="Yoshinaga Y."/>
            <person name="Ng V."/>
            <person name="Daum C."/>
            <person name="Grigoriev I.V."/>
            <person name="Slininger P.J."/>
            <person name="Dien B.S."/>
            <person name="Jin Y.-S."/>
            <person name="Rao C.V."/>
        </authorList>
    </citation>
    <scope>NUCLEOTIDE SEQUENCE</scope>
    <source>
        <strain evidence="15">NRRL Y-64009</strain>
    </source>
</reference>
<comment type="caution">
    <text evidence="15">The sequence shown here is derived from an EMBL/GenBank/DDBJ whole genome shotgun (WGS) entry which is preliminary data.</text>
</comment>
<keyword evidence="5" id="KW-0274">FAD</keyword>
<gene>
    <name evidence="15" type="ORF">POJ06DRAFT_200491</name>
</gene>
<evidence type="ECO:0000256" key="11">
    <source>
        <dbReference type="ARBA" id="ARBA00049010"/>
    </source>
</evidence>
<dbReference type="PANTHER" id="PTHR43706:SF47">
    <property type="entry name" value="EXTERNAL NADH-UBIQUINONE OXIDOREDUCTASE 1, MITOCHONDRIAL-RELATED"/>
    <property type="match status" value="1"/>
</dbReference>
<dbReference type="GO" id="GO:0015980">
    <property type="term" value="P:energy derivation by oxidation of organic compounds"/>
    <property type="evidence" value="ECO:0007669"/>
    <property type="project" value="UniProtKB-ARBA"/>
</dbReference>
<evidence type="ECO:0000256" key="9">
    <source>
        <dbReference type="ARBA" id="ARBA00023128"/>
    </source>
</evidence>
<dbReference type="InterPro" id="IPR023753">
    <property type="entry name" value="FAD/NAD-binding_dom"/>
</dbReference>
<evidence type="ECO:0000256" key="12">
    <source>
        <dbReference type="SAM" id="Phobius"/>
    </source>
</evidence>
<dbReference type="PRINTS" id="PR00368">
    <property type="entry name" value="FADPNR"/>
</dbReference>
<dbReference type="InterPro" id="IPR054585">
    <property type="entry name" value="NDH2-like_C"/>
</dbReference>
<evidence type="ECO:0000259" key="14">
    <source>
        <dbReference type="Pfam" id="PF22366"/>
    </source>
</evidence>
<comment type="catalytic activity">
    <reaction evidence="10">
        <text>a quinone + NADH + H(+) = a quinol + NAD(+)</text>
        <dbReference type="Rhea" id="RHEA:46160"/>
        <dbReference type="ChEBI" id="CHEBI:15378"/>
        <dbReference type="ChEBI" id="CHEBI:24646"/>
        <dbReference type="ChEBI" id="CHEBI:57540"/>
        <dbReference type="ChEBI" id="CHEBI:57945"/>
        <dbReference type="ChEBI" id="CHEBI:132124"/>
        <dbReference type="EC" id="1.6.5.9"/>
    </reaction>
</comment>
<keyword evidence="7" id="KW-0560">Oxidoreductase</keyword>
<evidence type="ECO:0000256" key="1">
    <source>
        <dbReference type="ARBA" id="ARBA00004173"/>
    </source>
</evidence>
<dbReference type="RefSeq" id="XP_056041861.1">
    <property type="nucleotide sequence ID" value="XM_056185191.1"/>
</dbReference>
<dbReference type="EMBL" id="JARPMG010000009">
    <property type="protein sequence ID" value="KAJ8098411.1"/>
    <property type="molecule type" value="Genomic_DNA"/>
</dbReference>
<keyword evidence="12" id="KW-1133">Transmembrane helix</keyword>
<feature type="domain" description="FAD/NAD(P)-binding" evidence="13">
    <location>
        <begin position="114"/>
        <end position="448"/>
    </location>
</feature>
<dbReference type="SUPFAM" id="SSF51905">
    <property type="entry name" value="FAD/NAD(P)-binding domain"/>
    <property type="match status" value="2"/>
</dbReference>
<keyword evidence="8" id="KW-0520">NAD</keyword>
<feature type="domain" description="External alternative NADH-ubiquinone oxidoreductase-like C-terminal" evidence="14">
    <location>
        <begin position="511"/>
        <end position="576"/>
    </location>
</feature>
<keyword evidence="9" id="KW-0496">Mitochondrion</keyword>
<evidence type="ECO:0000256" key="7">
    <source>
        <dbReference type="ARBA" id="ARBA00023002"/>
    </source>
</evidence>
<accession>A0AAD7VQZ3</accession>
<organism evidence="15 16">
    <name type="scientific">Lipomyces tetrasporus</name>
    <dbReference type="NCBI Taxonomy" id="54092"/>
    <lineage>
        <taxon>Eukaryota</taxon>
        <taxon>Fungi</taxon>
        <taxon>Dikarya</taxon>
        <taxon>Ascomycota</taxon>
        <taxon>Saccharomycotina</taxon>
        <taxon>Lipomycetes</taxon>
        <taxon>Lipomycetales</taxon>
        <taxon>Lipomycetaceae</taxon>
        <taxon>Lipomyces</taxon>
    </lineage>
</organism>
<dbReference type="AlphaFoldDB" id="A0AAD7VQZ3"/>
<evidence type="ECO:0000256" key="10">
    <source>
        <dbReference type="ARBA" id="ARBA00047599"/>
    </source>
</evidence>
<dbReference type="InterPro" id="IPR045024">
    <property type="entry name" value="NDH-2"/>
</dbReference>
<evidence type="ECO:0000256" key="6">
    <source>
        <dbReference type="ARBA" id="ARBA00022946"/>
    </source>
</evidence>
<protein>
    <recommendedName>
        <fullName evidence="3">NADH:ubiquinone reductase (non-electrogenic)</fullName>
        <ecNumber evidence="3">1.6.5.9</ecNumber>
    </recommendedName>
</protein>
<comment type="similarity">
    <text evidence="2">Belongs to the NADH dehydrogenase family.</text>
</comment>
<dbReference type="GO" id="GO:0050136">
    <property type="term" value="F:NADH dehydrogenase (quinone) (non-electrogenic) activity"/>
    <property type="evidence" value="ECO:0007669"/>
    <property type="project" value="UniProtKB-EC"/>
</dbReference>
<dbReference type="Gene3D" id="3.50.50.100">
    <property type="match status" value="1"/>
</dbReference>
<keyword evidence="16" id="KW-1185">Reference proteome</keyword>
<dbReference type="GeneID" id="80880357"/>
<dbReference type="FunFam" id="3.50.50.100:FF:000007">
    <property type="entry name" value="Rotenone-insensitive NADH-ubiquinone oxidoreductase, mitochondrial"/>
    <property type="match status" value="1"/>
</dbReference>
<evidence type="ECO:0000256" key="2">
    <source>
        <dbReference type="ARBA" id="ARBA00005272"/>
    </source>
</evidence>
<evidence type="ECO:0000256" key="8">
    <source>
        <dbReference type="ARBA" id="ARBA00023027"/>
    </source>
</evidence>
<dbReference type="InterPro" id="IPR036188">
    <property type="entry name" value="FAD/NAD-bd_sf"/>
</dbReference>
<dbReference type="Pfam" id="PF07992">
    <property type="entry name" value="Pyr_redox_2"/>
    <property type="match status" value="1"/>
</dbReference>
<evidence type="ECO:0000256" key="5">
    <source>
        <dbReference type="ARBA" id="ARBA00022827"/>
    </source>
</evidence>
<dbReference type="GO" id="GO:0005739">
    <property type="term" value="C:mitochondrion"/>
    <property type="evidence" value="ECO:0007669"/>
    <property type="project" value="UniProtKB-SubCell"/>
</dbReference>
<keyword evidence="12" id="KW-0812">Transmembrane</keyword>
<name>A0AAD7VQZ3_9ASCO</name>
<dbReference type="Pfam" id="PF22366">
    <property type="entry name" value="NDH2_C"/>
    <property type="match status" value="1"/>
</dbReference>